<comment type="caution">
    <text evidence="2">The sequence shown here is derived from an EMBL/GenBank/DDBJ whole genome shotgun (WGS) entry which is preliminary data.</text>
</comment>
<reference evidence="2 3" key="1">
    <citation type="journal article" date="2019" name="Int. J. Syst. Evol. Microbiol.">
        <title>The Global Catalogue of Microorganisms (GCM) 10K type strain sequencing project: providing services to taxonomists for standard genome sequencing and annotation.</title>
        <authorList>
            <consortium name="The Broad Institute Genomics Platform"/>
            <consortium name="The Broad Institute Genome Sequencing Center for Infectious Disease"/>
            <person name="Wu L."/>
            <person name="Ma J."/>
        </authorList>
    </citation>
    <scope>NUCLEOTIDE SEQUENCE [LARGE SCALE GENOMIC DNA]</scope>
    <source>
        <strain evidence="2 3">JCM 3367</strain>
    </source>
</reference>
<sequence>MSPSFIHSKYPQQLQQTQQLLAEELRRTTIYHPQTRRRPRTQTRRDERDTQTSKLIQV</sequence>
<name>A0ABN3NSH9_9ACTN</name>
<dbReference type="Proteomes" id="UP001499978">
    <property type="component" value="Unassembled WGS sequence"/>
</dbReference>
<gene>
    <name evidence="2" type="ORF">GCM10010201_36160</name>
</gene>
<feature type="region of interest" description="Disordered" evidence="1">
    <location>
        <begin position="27"/>
        <end position="58"/>
    </location>
</feature>
<organism evidence="2 3">
    <name type="scientific">Pilimelia columellifera subsp. columellifera</name>
    <dbReference type="NCBI Taxonomy" id="706583"/>
    <lineage>
        <taxon>Bacteria</taxon>
        <taxon>Bacillati</taxon>
        <taxon>Actinomycetota</taxon>
        <taxon>Actinomycetes</taxon>
        <taxon>Micromonosporales</taxon>
        <taxon>Micromonosporaceae</taxon>
        <taxon>Pilimelia</taxon>
    </lineage>
</organism>
<evidence type="ECO:0000256" key="1">
    <source>
        <dbReference type="SAM" id="MobiDB-lite"/>
    </source>
</evidence>
<accession>A0ABN3NSH9</accession>
<evidence type="ECO:0000313" key="3">
    <source>
        <dbReference type="Proteomes" id="UP001499978"/>
    </source>
</evidence>
<protein>
    <submittedName>
        <fullName evidence="2">Uncharacterized protein</fullName>
    </submittedName>
</protein>
<dbReference type="EMBL" id="BAAARY010000052">
    <property type="protein sequence ID" value="GAA2533516.1"/>
    <property type="molecule type" value="Genomic_DNA"/>
</dbReference>
<evidence type="ECO:0000313" key="2">
    <source>
        <dbReference type="EMBL" id="GAA2533516.1"/>
    </source>
</evidence>
<keyword evidence="3" id="KW-1185">Reference proteome</keyword>
<proteinExistence type="predicted"/>